<evidence type="ECO:0000313" key="1">
    <source>
        <dbReference type="EMBL" id="NNG35539.1"/>
    </source>
</evidence>
<dbReference type="RefSeq" id="WP_171199211.1">
    <property type="nucleotide sequence ID" value="NZ_JABEND010000003.1"/>
</dbReference>
<dbReference type="AlphaFoldDB" id="A0A849A4N7"/>
<dbReference type="PANTHER" id="PTHR40128">
    <property type="entry name" value="EXPRESSED PROTEIN"/>
    <property type="match status" value="1"/>
</dbReference>
<dbReference type="PANTHER" id="PTHR40128:SF1">
    <property type="entry name" value="PHYTANOYL-COA HYDROXYLASE"/>
    <property type="match status" value="1"/>
</dbReference>
<dbReference type="Proteomes" id="UP000562984">
    <property type="component" value="Unassembled WGS sequence"/>
</dbReference>
<gene>
    <name evidence="1" type="ORF">HKD39_07405</name>
</gene>
<name>A0A849A4N7_9ACTN</name>
<organism evidence="1 2">
    <name type="scientific">Nakamurella aerolata</name>
    <dbReference type="NCBI Taxonomy" id="1656892"/>
    <lineage>
        <taxon>Bacteria</taxon>
        <taxon>Bacillati</taxon>
        <taxon>Actinomycetota</taxon>
        <taxon>Actinomycetes</taxon>
        <taxon>Nakamurellales</taxon>
        <taxon>Nakamurellaceae</taxon>
        <taxon>Nakamurella</taxon>
    </lineage>
</organism>
<protein>
    <submittedName>
        <fullName evidence="1">Phytanoyl-CoA dioxygenase</fullName>
    </submittedName>
</protein>
<sequence length="297" mass="33005">MLTSNGYRLDMSPHRWGELTDSTAAAGRRDHGELWQRLRADGYLLLRDFLDRQTVLAFRRYFFGALAPTGLLAAGSDPADGIARTDAGTDGGTDAGTDRALLRSTLFGSVVPGAEYQRLCTDPRITGFFGWLLGTPDAHAAVHLHRRRILRHTRPGERGVGVATQAHYDLLYLREGTDRVLSMWIPLGDCPAERGGLVYLERSHLWVLRDEAAGQLRPAASITADLPSLADAHDARWLGAEFRAGDVMIHSAHIVHAATDNVDPGGVMRLSTDIRYQRSSEPIDWRWQQHWHDRDGL</sequence>
<proteinExistence type="predicted"/>
<keyword evidence="1" id="KW-0560">Oxidoreductase</keyword>
<keyword evidence="2" id="KW-1185">Reference proteome</keyword>
<keyword evidence="1" id="KW-0223">Dioxygenase</keyword>
<dbReference type="InterPro" id="IPR008775">
    <property type="entry name" value="Phytyl_CoA_dOase-like"/>
</dbReference>
<evidence type="ECO:0000313" key="2">
    <source>
        <dbReference type="Proteomes" id="UP000562984"/>
    </source>
</evidence>
<accession>A0A849A4N7</accession>
<dbReference type="GO" id="GO:0016706">
    <property type="term" value="F:2-oxoglutarate-dependent dioxygenase activity"/>
    <property type="evidence" value="ECO:0007669"/>
    <property type="project" value="UniProtKB-ARBA"/>
</dbReference>
<dbReference type="Pfam" id="PF05721">
    <property type="entry name" value="PhyH"/>
    <property type="match status" value="1"/>
</dbReference>
<dbReference type="SUPFAM" id="SSF51197">
    <property type="entry name" value="Clavaminate synthase-like"/>
    <property type="match status" value="1"/>
</dbReference>
<reference evidence="1 2" key="1">
    <citation type="submission" date="2020-05" db="EMBL/GenBank/DDBJ databases">
        <title>Nakamurella sp. DB0629 isolated from air conditioner.</title>
        <authorList>
            <person name="Kim D.H."/>
            <person name="Kim D.-U."/>
        </authorList>
    </citation>
    <scope>NUCLEOTIDE SEQUENCE [LARGE SCALE GENOMIC DNA]</scope>
    <source>
        <strain evidence="1 2">DB0629</strain>
    </source>
</reference>
<dbReference type="EMBL" id="JABEND010000003">
    <property type="protein sequence ID" value="NNG35539.1"/>
    <property type="molecule type" value="Genomic_DNA"/>
</dbReference>
<comment type="caution">
    <text evidence="1">The sequence shown here is derived from an EMBL/GenBank/DDBJ whole genome shotgun (WGS) entry which is preliminary data.</text>
</comment>
<dbReference type="Gene3D" id="2.60.120.620">
    <property type="entry name" value="q2cbj1_9rhob like domain"/>
    <property type="match status" value="1"/>
</dbReference>